<evidence type="ECO:0000256" key="1">
    <source>
        <dbReference type="ARBA" id="ARBA00010169"/>
    </source>
</evidence>
<proteinExistence type="inferred from homology"/>
<dbReference type="Pfam" id="PF03091">
    <property type="entry name" value="CutA1"/>
    <property type="match status" value="1"/>
</dbReference>
<dbReference type="SUPFAM" id="SSF54913">
    <property type="entry name" value="GlnB-like"/>
    <property type="match status" value="1"/>
</dbReference>
<name>A0ABY0T7B5_9PROT</name>
<dbReference type="InterPro" id="IPR015867">
    <property type="entry name" value="N-reg_PII/ATP_PRibTrfase_C"/>
</dbReference>
<dbReference type="Proteomes" id="UP000183471">
    <property type="component" value="Unassembled WGS sequence"/>
</dbReference>
<dbReference type="EMBL" id="FNKY01000001">
    <property type="protein sequence ID" value="SDQ38068.1"/>
    <property type="molecule type" value="Genomic_DNA"/>
</dbReference>
<dbReference type="PANTHER" id="PTHR23419">
    <property type="entry name" value="DIVALENT CATION TOLERANCE CUTA-RELATED"/>
    <property type="match status" value="1"/>
</dbReference>
<evidence type="ECO:0000313" key="3">
    <source>
        <dbReference type="Proteomes" id="UP000183471"/>
    </source>
</evidence>
<organism evidence="2 3">
    <name type="scientific">Nitrosospira multiformis</name>
    <dbReference type="NCBI Taxonomy" id="1231"/>
    <lineage>
        <taxon>Bacteria</taxon>
        <taxon>Pseudomonadati</taxon>
        <taxon>Pseudomonadota</taxon>
        <taxon>Betaproteobacteria</taxon>
        <taxon>Nitrosomonadales</taxon>
        <taxon>Nitrosomonadaceae</taxon>
        <taxon>Nitrosospira</taxon>
    </lineage>
</organism>
<gene>
    <name evidence="2" type="ORF">SAMN05216402_0630</name>
</gene>
<dbReference type="PANTHER" id="PTHR23419:SF8">
    <property type="entry name" value="FI09726P"/>
    <property type="match status" value="1"/>
</dbReference>
<sequence>MEFILIITHLPDKERAMALAHRLIEERLAACVNVMADCTSVYRWQGKNETASEVPVLIKTLAQHYARLEQLIMSMHPYELPEIIAVPVTNGLPAYLKWIADETLVSDKK</sequence>
<evidence type="ECO:0000313" key="2">
    <source>
        <dbReference type="EMBL" id="SDQ38068.1"/>
    </source>
</evidence>
<dbReference type="RefSeq" id="WP_074630750.1">
    <property type="nucleotide sequence ID" value="NZ_FNKY01000001.1"/>
</dbReference>
<comment type="caution">
    <text evidence="2">The sequence shown here is derived from an EMBL/GenBank/DDBJ whole genome shotgun (WGS) entry which is preliminary data.</text>
</comment>
<reference evidence="2 3" key="1">
    <citation type="submission" date="2016-10" db="EMBL/GenBank/DDBJ databases">
        <authorList>
            <person name="Varghese N."/>
            <person name="Submissions S."/>
        </authorList>
    </citation>
    <scope>NUCLEOTIDE SEQUENCE [LARGE SCALE GENOMIC DNA]</scope>
    <source>
        <strain evidence="2 3">Nl1</strain>
    </source>
</reference>
<dbReference type="Gene3D" id="3.30.70.120">
    <property type="match status" value="1"/>
</dbReference>
<dbReference type="InterPro" id="IPR011322">
    <property type="entry name" value="N-reg_PII-like_a/b"/>
</dbReference>
<protein>
    <submittedName>
        <fullName evidence="2">Divalent cation tolerance protein</fullName>
    </submittedName>
</protein>
<accession>A0ABY0T7B5</accession>
<keyword evidence="3" id="KW-1185">Reference proteome</keyword>
<comment type="similarity">
    <text evidence="1">Belongs to the CutA family.</text>
</comment>
<dbReference type="InterPro" id="IPR004323">
    <property type="entry name" value="Ion_tolerance_CutA"/>
</dbReference>